<evidence type="ECO:0000313" key="1">
    <source>
        <dbReference type="EMBL" id="PPT94981.1"/>
    </source>
</evidence>
<gene>
    <name evidence="1" type="ORF">XarbCFBP7409_18430</name>
</gene>
<name>A0A2S6ZRR6_9XANT</name>
<dbReference type="AlphaFoldDB" id="A0A2S6ZRR6"/>
<dbReference type="EMBL" id="MDSL01000051">
    <property type="protein sequence ID" value="PPT94981.1"/>
    <property type="molecule type" value="Genomic_DNA"/>
</dbReference>
<evidence type="ECO:0000313" key="2">
    <source>
        <dbReference type="Proteomes" id="UP000238049"/>
    </source>
</evidence>
<organism evidence="1 2">
    <name type="scientific">Xanthomonas arboricola pv. guizotiae</name>
    <dbReference type="NCBI Taxonomy" id="487867"/>
    <lineage>
        <taxon>Bacteria</taxon>
        <taxon>Pseudomonadati</taxon>
        <taxon>Pseudomonadota</taxon>
        <taxon>Gammaproteobacteria</taxon>
        <taxon>Lysobacterales</taxon>
        <taxon>Lysobacteraceae</taxon>
        <taxon>Xanthomonas</taxon>
    </lineage>
</organism>
<proteinExistence type="predicted"/>
<accession>A0A2S6ZRR6</accession>
<sequence>MALAAVSSELMHAACQNGVPGFRRGTLEDRDGAGAVCTAGSEGFTSMQCLTFSRAAMRWRRRASGCAGGR</sequence>
<reference evidence="1 2" key="1">
    <citation type="submission" date="2016-08" db="EMBL/GenBank/DDBJ databases">
        <title>Evolution of the type three secretion system and type three effector repertoires in Xanthomonas.</title>
        <authorList>
            <person name="Merda D."/>
            <person name="Briand M."/>
            <person name="Bosis E."/>
            <person name="Rousseau C."/>
            <person name="Portier P."/>
            <person name="Jacques M.-A."/>
            <person name="Fischer-Le Saux M."/>
        </authorList>
    </citation>
    <scope>NUCLEOTIDE SEQUENCE [LARGE SCALE GENOMIC DNA]</scope>
    <source>
        <strain evidence="1 2">CFBP 7409</strain>
    </source>
</reference>
<protein>
    <submittedName>
        <fullName evidence="1">Uncharacterized protein</fullName>
    </submittedName>
</protein>
<comment type="caution">
    <text evidence="1">The sequence shown here is derived from an EMBL/GenBank/DDBJ whole genome shotgun (WGS) entry which is preliminary data.</text>
</comment>
<dbReference type="Proteomes" id="UP000238049">
    <property type="component" value="Unassembled WGS sequence"/>
</dbReference>